<evidence type="ECO:0000313" key="2">
    <source>
        <dbReference type="EMBL" id="MCT7970423.1"/>
    </source>
</evidence>
<evidence type="ECO:0000313" key="3">
    <source>
        <dbReference type="Proteomes" id="UP001525890"/>
    </source>
</evidence>
<sequence>PPPDDATHRQPPPDDATHRQPPPDDAIHRQPPPDDALGNGARAMATRRMASIGGWRLGWGAIAPQPGRGFKPPPNS</sequence>
<dbReference type="Proteomes" id="UP001525890">
    <property type="component" value="Unassembled WGS sequence"/>
</dbReference>
<comment type="caution">
    <text evidence="2">The sequence shown here is derived from an EMBL/GenBank/DDBJ whole genome shotgun (WGS) entry which is preliminary data.</text>
</comment>
<proteinExistence type="predicted"/>
<protein>
    <submittedName>
        <fullName evidence="2">Uncharacterized protein</fullName>
    </submittedName>
</protein>
<accession>A0ABT2N098</accession>
<keyword evidence="3" id="KW-1185">Reference proteome</keyword>
<gene>
    <name evidence="2" type="ORF">NG799_29350</name>
</gene>
<name>A0ABT2N098_9CYAN</name>
<reference evidence="2 3" key="1">
    <citation type="journal article" date="2022" name="Front. Microbiol.">
        <title>High genomic differentiation and limited gene flow indicate recent cryptic speciation within the genus Laspinema (cyanobacteria).</title>
        <authorList>
            <person name="Stanojkovic A."/>
            <person name="Skoupy S."/>
            <person name="Skaloud P."/>
            <person name="Dvorak P."/>
        </authorList>
    </citation>
    <scope>NUCLEOTIDE SEQUENCE [LARGE SCALE GENOMIC DNA]</scope>
    <source>
        <strain evidence="2 3">D2a</strain>
    </source>
</reference>
<feature type="compositionally biased region" description="Basic and acidic residues" evidence="1">
    <location>
        <begin position="1"/>
        <end position="32"/>
    </location>
</feature>
<dbReference type="RefSeq" id="WP_368009835.1">
    <property type="nucleotide sequence ID" value="NZ_JAMXFF010000107.1"/>
</dbReference>
<feature type="region of interest" description="Disordered" evidence="1">
    <location>
        <begin position="1"/>
        <end position="43"/>
    </location>
</feature>
<organism evidence="2 3">
    <name type="scientific">Laspinema palackyanum D2a</name>
    <dbReference type="NCBI Taxonomy" id="2953684"/>
    <lineage>
        <taxon>Bacteria</taxon>
        <taxon>Bacillati</taxon>
        <taxon>Cyanobacteriota</taxon>
        <taxon>Cyanophyceae</taxon>
        <taxon>Oscillatoriophycideae</taxon>
        <taxon>Oscillatoriales</taxon>
        <taxon>Laspinemataceae</taxon>
        <taxon>Laspinema</taxon>
        <taxon>Laspinema palackyanum</taxon>
    </lineage>
</organism>
<feature type="non-terminal residue" evidence="2">
    <location>
        <position position="1"/>
    </location>
</feature>
<evidence type="ECO:0000256" key="1">
    <source>
        <dbReference type="SAM" id="MobiDB-lite"/>
    </source>
</evidence>
<dbReference type="EMBL" id="JAMXFF010000107">
    <property type="protein sequence ID" value="MCT7970423.1"/>
    <property type="molecule type" value="Genomic_DNA"/>
</dbReference>